<feature type="region of interest" description="Disordered" evidence="19">
    <location>
        <begin position="668"/>
        <end position="716"/>
    </location>
</feature>
<dbReference type="PANTHER" id="PTHR43522:SF2">
    <property type="entry name" value="TRANSKETOLASE 1-RELATED"/>
    <property type="match status" value="1"/>
</dbReference>
<comment type="catalytic activity">
    <reaction evidence="12">
        <text>D-sedoheptulose 7-phosphate + D-glyceraldehyde 3-phosphate = aldehydo-D-ribose 5-phosphate + D-xylulose 5-phosphate</text>
        <dbReference type="Rhea" id="RHEA:10508"/>
        <dbReference type="ChEBI" id="CHEBI:57483"/>
        <dbReference type="ChEBI" id="CHEBI:57737"/>
        <dbReference type="ChEBI" id="CHEBI:58273"/>
        <dbReference type="ChEBI" id="CHEBI:59776"/>
        <dbReference type="EC" id="2.2.1.1"/>
    </reaction>
</comment>
<dbReference type="InterPro" id="IPR033247">
    <property type="entry name" value="Transketolase_fam"/>
</dbReference>
<feature type="binding site" evidence="16">
    <location>
        <position position="192"/>
    </location>
    <ligand>
        <name>thiamine diphosphate</name>
        <dbReference type="ChEBI" id="CHEBI:58937"/>
    </ligand>
</feature>
<keyword evidence="7 21" id="KW-0808">Transferase</keyword>
<keyword evidence="8 17" id="KW-0479">Metal-binding</keyword>
<feature type="binding site" evidence="16">
    <location>
        <position position="267"/>
    </location>
    <ligand>
        <name>thiamine diphosphate</name>
        <dbReference type="ChEBI" id="CHEBI:58937"/>
    </ligand>
</feature>
<evidence type="ECO:0000256" key="1">
    <source>
        <dbReference type="ARBA" id="ARBA00001913"/>
    </source>
</evidence>
<evidence type="ECO:0000256" key="17">
    <source>
        <dbReference type="PIRSR" id="PIRSR605478-4"/>
    </source>
</evidence>
<evidence type="ECO:0000256" key="8">
    <source>
        <dbReference type="ARBA" id="ARBA00022723"/>
    </source>
</evidence>
<dbReference type="PATRIC" id="fig|52.7.peg.5541"/>
<feature type="domain" description="Transketolase-like pyrimidine-binding" evidence="20">
    <location>
        <begin position="358"/>
        <end position="529"/>
    </location>
</feature>
<feature type="active site" description="Proton donor" evidence="14">
    <location>
        <position position="415"/>
    </location>
</feature>
<feature type="binding site" evidence="15">
    <location>
        <position position="473"/>
    </location>
    <ligand>
        <name>substrate</name>
    </ligand>
</feature>
<accession>A0A0K1EJK1</accession>
<dbReference type="SUPFAM" id="SSF52518">
    <property type="entry name" value="Thiamin diphosphate-binding fold (THDP-binding)"/>
    <property type="match status" value="2"/>
</dbReference>
<evidence type="ECO:0000256" key="12">
    <source>
        <dbReference type="ARBA" id="ARBA00049473"/>
    </source>
</evidence>
<feature type="compositionally biased region" description="Low complexity" evidence="19">
    <location>
        <begin position="689"/>
        <end position="703"/>
    </location>
</feature>
<feature type="binding site" evidence="16">
    <location>
        <position position="441"/>
    </location>
    <ligand>
        <name>thiamine diphosphate</name>
        <dbReference type="ChEBI" id="CHEBI:58937"/>
    </ligand>
</feature>
<dbReference type="AlphaFoldDB" id="A0A0K1EJK1"/>
<feature type="site" description="Important for catalytic activity" evidence="18">
    <location>
        <position position="34"/>
    </location>
</feature>
<dbReference type="Pfam" id="PF22613">
    <property type="entry name" value="Transketolase_C_1"/>
    <property type="match status" value="1"/>
</dbReference>
<dbReference type="PANTHER" id="PTHR43522">
    <property type="entry name" value="TRANSKETOLASE"/>
    <property type="match status" value="1"/>
</dbReference>
<keyword evidence="10 17" id="KW-0460">Magnesium</keyword>
<dbReference type="GO" id="GO:0006098">
    <property type="term" value="P:pentose-phosphate shunt"/>
    <property type="evidence" value="ECO:0007669"/>
    <property type="project" value="TreeGrafter"/>
</dbReference>
<proteinExistence type="inferred from homology"/>
<dbReference type="GO" id="GO:0004802">
    <property type="term" value="F:transketolase activity"/>
    <property type="evidence" value="ECO:0007669"/>
    <property type="project" value="UniProtKB-UniRule"/>
</dbReference>
<dbReference type="NCBIfam" id="TIGR00232">
    <property type="entry name" value="tktlase_bact"/>
    <property type="match status" value="1"/>
</dbReference>
<sequence length="716" mass="77647">MNKQANHSPELVEKAVHTIQMLAVDGVEKAKSGHPGTPMALAGIAFEIFTRHLRYDPLDPAWPDRDRFILSCGHASMLLYSMLHLAGYDLPMEQLKQFRQFGSRTPGHPESHLTPGVETTTGPLGQGIAAAVGIASSIRMLGARFNQVAPVSTARVFGIASDGDLMEGVSAEAASLAGHLKLDNLIFFYDDNKITIDGKTDLAFSEDVGRRYEAYGWHVQRIDGHNQEQIREALDEAVTLEGRPKLIIARTHIGIGSPNKQDTAKAHGEPLGEEEVKLTKQAIGWPLEPTFLVPDEVRAIFKQRAEQGKLAHDAWKKEVDKLQKAGGEKAALYERLMKRAVPENLLEELVKVAPAKDAATRAHSGVIEQRVAALVPSLVGGSADLNPSTKTYIEDSPAVVAGKFGGRNIHFGIREHAMGAFVNGVASSDGFIPFGSTFLIFSDYMRASIRIAALTHLQSLFVFTHDSIYLGEDGPTHQPVEQLWALRLIPNLDVVRPCDALECAGAWAHALGRKDGPTAFALTRQKVANIPREEGFDPKVMLRGAYTLADAKEPTLVIVATGSEVEVAVAAKKILDADGQRVRVVSALCWEQFRREDESYRDEVLPKGVQRVVLEVGVTYPWLAVVGEQGLVIGHDDFGSSAPDKVLQKEFGFTPEAVAERIRKHIAGERTAPVAKKKSESAAAKKSESAAPAAKKSEGASAAKKSEGAAPKKRKS</sequence>
<feature type="binding site" evidence="15">
    <location>
        <position position="361"/>
    </location>
    <ligand>
        <name>substrate</name>
    </ligand>
</feature>
<dbReference type="GO" id="GO:0046872">
    <property type="term" value="F:metal ion binding"/>
    <property type="evidence" value="ECO:0007669"/>
    <property type="project" value="UniProtKB-KW"/>
</dbReference>
<evidence type="ECO:0000256" key="5">
    <source>
        <dbReference type="ARBA" id="ARBA00011738"/>
    </source>
</evidence>
<dbReference type="SMART" id="SM00861">
    <property type="entry name" value="Transket_pyr"/>
    <property type="match status" value="1"/>
</dbReference>
<evidence type="ECO:0000256" key="18">
    <source>
        <dbReference type="PIRSR" id="PIRSR605478-5"/>
    </source>
</evidence>
<protein>
    <recommendedName>
        <fullName evidence="6 13">Transketolase</fullName>
        <ecNumber evidence="6 13">2.2.1.1</ecNumber>
    </recommendedName>
</protein>
<evidence type="ECO:0000256" key="16">
    <source>
        <dbReference type="PIRSR" id="PIRSR605478-3"/>
    </source>
</evidence>
<evidence type="ECO:0000256" key="10">
    <source>
        <dbReference type="ARBA" id="ARBA00022842"/>
    </source>
</evidence>
<feature type="binding site" evidence="15">
    <location>
        <position position="465"/>
    </location>
    <ligand>
        <name>substrate</name>
    </ligand>
</feature>
<evidence type="ECO:0000256" key="11">
    <source>
        <dbReference type="ARBA" id="ARBA00023052"/>
    </source>
</evidence>
<dbReference type="KEGG" id="ccro:CMC5_050070"/>
<reference evidence="21 22" key="1">
    <citation type="submission" date="2015-07" db="EMBL/GenBank/DDBJ databases">
        <title>Genome analysis of myxobacterium Chondromyces crocatus Cm c5 reveals a high potential for natural compound synthesis and the genetic basis for the loss of fruiting body formation.</title>
        <authorList>
            <person name="Zaburannyi N."/>
            <person name="Bunk B."/>
            <person name="Maier J."/>
            <person name="Overmann J."/>
            <person name="Mueller R."/>
        </authorList>
    </citation>
    <scope>NUCLEOTIDE SEQUENCE [LARGE SCALE GENOMIC DNA]</scope>
    <source>
        <strain evidence="21 22">Cm c5</strain>
    </source>
</reference>
<comment type="cofactor">
    <cofactor evidence="17">
        <name>Mg(2+)</name>
        <dbReference type="ChEBI" id="CHEBI:18420"/>
    </cofactor>
    <text evidence="17">Binds 1 Mg(2+) ion per subunit. Can also utilize other divalent metal cations, such as Ca(2+), Mn(2+) and Co(2+).</text>
</comment>
<dbReference type="EMBL" id="CP012159">
    <property type="protein sequence ID" value="AKT40852.1"/>
    <property type="molecule type" value="Genomic_DNA"/>
</dbReference>
<feature type="binding site" evidence="15">
    <location>
        <position position="388"/>
    </location>
    <ligand>
        <name>substrate</name>
    </ligand>
</feature>
<dbReference type="Proteomes" id="UP000067626">
    <property type="component" value="Chromosome"/>
</dbReference>
<evidence type="ECO:0000256" key="13">
    <source>
        <dbReference type="NCBIfam" id="TIGR00232"/>
    </source>
</evidence>
<feature type="binding site" evidence="17">
    <location>
        <position position="192"/>
    </location>
    <ligand>
        <name>Mg(2+)</name>
        <dbReference type="ChEBI" id="CHEBI:18420"/>
    </ligand>
</feature>
<evidence type="ECO:0000256" key="6">
    <source>
        <dbReference type="ARBA" id="ARBA00013152"/>
    </source>
</evidence>
<feature type="binding site" evidence="16">
    <location>
        <position position="163"/>
    </location>
    <ligand>
        <name>thiamine diphosphate</name>
        <dbReference type="ChEBI" id="CHEBI:58937"/>
    </ligand>
</feature>
<comment type="cofactor">
    <cofactor evidence="1">
        <name>Ca(2+)</name>
        <dbReference type="ChEBI" id="CHEBI:29108"/>
    </cofactor>
</comment>
<dbReference type="Pfam" id="PF02779">
    <property type="entry name" value="Transket_pyr"/>
    <property type="match status" value="1"/>
</dbReference>
<dbReference type="InterPro" id="IPR029061">
    <property type="entry name" value="THDP-binding"/>
</dbReference>
<feature type="binding site" evidence="17">
    <location>
        <position position="162"/>
    </location>
    <ligand>
        <name>Mg(2+)</name>
        <dbReference type="ChEBI" id="CHEBI:18420"/>
    </ligand>
</feature>
<keyword evidence="22" id="KW-1185">Reference proteome</keyword>
<evidence type="ECO:0000256" key="9">
    <source>
        <dbReference type="ARBA" id="ARBA00022837"/>
    </source>
</evidence>
<feature type="binding site" evidence="17">
    <location>
        <position position="194"/>
    </location>
    <ligand>
        <name>Mg(2+)</name>
        <dbReference type="ChEBI" id="CHEBI:18420"/>
    </ligand>
</feature>
<dbReference type="InterPro" id="IPR005474">
    <property type="entry name" value="Transketolase_N"/>
</dbReference>
<comment type="similarity">
    <text evidence="4">Belongs to the transketolase family.</text>
</comment>
<feature type="compositionally biased region" description="Basic and acidic residues" evidence="19">
    <location>
        <begin position="677"/>
        <end position="688"/>
    </location>
</feature>
<evidence type="ECO:0000313" key="22">
    <source>
        <dbReference type="Proteomes" id="UP000067626"/>
    </source>
</evidence>
<feature type="binding site" evidence="15">
    <location>
        <position position="34"/>
    </location>
    <ligand>
        <name>substrate</name>
    </ligand>
</feature>
<evidence type="ECO:0000313" key="21">
    <source>
        <dbReference type="EMBL" id="AKT40852.1"/>
    </source>
</evidence>
<keyword evidence="9" id="KW-0106">Calcium</keyword>
<dbReference type="Gene3D" id="3.40.50.970">
    <property type="match status" value="2"/>
</dbReference>
<organism evidence="21 22">
    <name type="scientific">Chondromyces crocatus</name>
    <dbReference type="NCBI Taxonomy" id="52"/>
    <lineage>
        <taxon>Bacteria</taxon>
        <taxon>Pseudomonadati</taxon>
        <taxon>Myxococcota</taxon>
        <taxon>Polyangia</taxon>
        <taxon>Polyangiales</taxon>
        <taxon>Polyangiaceae</taxon>
        <taxon>Chondromyces</taxon>
    </lineage>
</organism>
<evidence type="ECO:0000256" key="15">
    <source>
        <dbReference type="PIRSR" id="PIRSR605478-2"/>
    </source>
</evidence>
<evidence type="ECO:0000259" key="20">
    <source>
        <dbReference type="SMART" id="SM00861"/>
    </source>
</evidence>
<dbReference type="FunFam" id="3.40.50.970:FF:000004">
    <property type="entry name" value="Transketolase"/>
    <property type="match status" value="1"/>
</dbReference>
<comment type="cofactor">
    <cofactor evidence="3">
        <name>Co(2+)</name>
        <dbReference type="ChEBI" id="CHEBI:48828"/>
    </cofactor>
</comment>
<comment type="cofactor">
    <cofactor evidence="2">
        <name>Mn(2+)</name>
        <dbReference type="ChEBI" id="CHEBI:29035"/>
    </cofactor>
</comment>
<feature type="site" description="Important for catalytic activity" evidence="18">
    <location>
        <position position="267"/>
    </location>
</feature>
<evidence type="ECO:0000256" key="7">
    <source>
        <dbReference type="ARBA" id="ARBA00022679"/>
    </source>
</evidence>
<feature type="binding site" evidence="15">
    <location>
        <position position="267"/>
    </location>
    <ligand>
        <name>substrate</name>
    </ligand>
</feature>
<dbReference type="FunFam" id="3.40.50.970:FF:000045">
    <property type="entry name" value="Transketolase"/>
    <property type="match status" value="1"/>
</dbReference>
<dbReference type="InterPro" id="IPR005475">
    <property type="entry name" value="Transketolase-like_Pyr-bd"/>
</dbReference>
<dbReference type="Pfam" id="PF00456">
    <property type="entry name" value="Transketolase_N"/>
    <property type="match status" value="1"/>
</dbReference>
<feature type="binding site" evidence="15">
    <location>
        <position position="477"/>
    </location>
    <ligand>
        <name>substrate</name>
    </ligand>
</feature>
<dbReference type="GO" id="GO:0005829">
    <property type="term" value="C:cytosol"/>
    <property type="evidence" value="ECO:0007669"/>
    <property type="project" value="TreeGrafter"/>
</dbReference>
<dbReference type="SUPFAM" id="SSF52922">
    <property type="entry name" value="TK C-terminal domain-like"/>
    <property type="match status" value="1"/>
</dbReference>
<dbReference type="CDD" id="cd07033">
    <property type="entry name" value="TPP_PYR_DXS_TK_like"/>
    <property type="match status" value="1"/>
</dbReference>
<feature type="binding site" evidence="15">
    <location>
        <position position="524"/>
    </location>
    <ligand>
        <name>substrate</name>
    </ligand>
</feature>
<dbReference type="RefSeq" id="WP_063796341.1">
    <property type="nucleotide sequence ID" value="NZ_CP012159.1"/>
</dbReference>
<evidence type="ECO:0000256" key="19">
    <source>
        <dbReference type="SAM" id="MobiDB-lite"/>
    </source>
</evidence>
<feature type="binding site" evidence="16">
    <location>
        <begin position="122"/>
        <end position="124"/>
    </location>
    <ligand>
        <name>thiamine diphosphate</name>
        <dbReference type="ChEBI" id="CHEBI:58937"/>
    </ligand>
</feature>
<evidence type="ECO:0000256" key="3">
    <source>
        <dbReference type="ARBA" id="ARBA00001941"/>
    </source>
</evidence>
<dbReference type="STRING" id="52.CMC5_050070"/>
<dbReference type="EC" id="2.2.1.1" evidence="6 13"/>
<dbReference type="InterPro" id="IPR005478">
    <property type="entry name" value="Transketolase_bac-like"/>
</dbReference>
<evidence type="ECO:0000256" key="2">
    <source>
        <dbReference type="ARBA" id="ARBA00001936"/>
    </source>
</evidence>
<name>A0A0K1EJK1_CHOCO</name>
<evidence type="ECO:0000256" key="4">
    <source>
        <dbReference type="ARBA" id="ARBA00007131"/>
    </source>
</evidence>
<dbReference type="InterPro" id="IPR055152">
    <property type="entry name" value="Transketolase-like_C_2"/>
</dbReference>
<gene>
    <name evidence="21" type="primary">tkt</name>
    <name evidence="21" type="ORF">CMC5_050070</name>
</gene>
<keyword evidence="11 16" id="KW-0786">Thiamine pyrophosphate</keyword>
<comment type="cofactor">
    <cofactor evidence="16">
        <name>thiamine diphosphate</name>
        <dbReference type="ChEBI" id="CHEBI:58937"/>
    </cofactor>
    <text evidence="16">Binds 1 thiamine pyrophosphate per subunit. During the reaction, the substrate forms a covalent intermediate with the cofactor.</text>
</comment>
<feature type="binding site" evidence="16">
    <location>
        <position position="74"/>
    </location>
    <ligand>
        <name>thiamine diphosphate</name>
        <dbReference type="ChEBI" id="CHEBI:58937"/>
    </ligand>
</feature>
<evidence type="ECO:0000256" key="14">
    <source>
        <dbReference type="PIRSR" id="PIRSR605478-1"/>
    </source>
</evidence>
<dbReference type="CDD" id="cd02012">
    <property type="entry name" value="TPP_TK"/>
    <property type="match status" value="1"/>
</dbReference>
<comment type="subunit">
    <text evidence="5">Homodimer.</text>
</comment>
<dbReference type="Gene3D" id="3.40.50.920">
    <property type="match status" value="1"/>
</dbReference>
<dbReference type="InterPro" id="IPR009014">
    <property type="entry name" value="Transketo_C/PFOR_II"/>
</dbReference>